<dbReference type="PROSITE" id="PS51257">
    <property type="entry name" value="PROKAR_LIPOPROTEIN"/>
    <property type="match status" value="1"/>
</dbReference>
<comment type="caution">
    <text evidence="4">The sequence shown here is derived from an EMBL/GenBank/DDBJ whole genome shotgun (WGS) entry which is preliminary data.</text>
</comment>
<dbReference type="InterPro" id="IPR003715">
    <property type="entry name" value="Poly_export_N"/>
</dbReference>
<accession>A0A4V4H1R6</accession>
<dbReference type="Proteomes" id="UP000306918">
    <property type="component" value="Unassembled WGS sequence"/>
</dbReference>
<evidence type="ECO:0000313" key="5">
    <source>
        <dbReference type="Proteomes" id="UP000306918"/>
    </source>
</evidence>
<feature type="transmembrane region" description="Helical" evidence="2">
    <location>
        <begin position="252"/>
        <end position="269"/>
    </location>
</feature>
<dbReference type="PANTHER" id="PTHR33619:SF3">
    <property type="entry name" value="POLYSACCHARIDE EXPORT PROTEIN GFCE-RELATED"/>
    <property type="match status" value="1"/>
</dbReference>
<keyword evidence="2" id="KW-0812">Transmembrane</keyword>
<evidence type="ECO:0000256" key="2">
    <source>
        <dbReference type="SAM" id="Phobius"/>
    </source>
</evidence>
<dbReference type="InterPro" id="IPR049712">
    <property type="entry name" value="Poly_export"/>
</dbReference>
<organism evidence="4 5">
    <name type="scientific">Niastella caeni</name>
    <dbReference type="NCBI Taxonomy" id="2569763"/>
    <lineage>
        <taxon>Bacteria</taxon>
        <taxon>Pseudomonadati</taxon>
        <taxon>Bacteroidota</taxon>
        <taxon>Chitinophagia</taxon>
        <taxon>Chitinophagales</taxon>
        <taxon>Chitinophagaceae</taxon>
        <taxon>Niastella</taxon>
    </lineage>
</organism>
<dbReference type="GO" id="GO:0015159">
    <property type="term" value="F:polysaccharide transmembrane transporter activity"/>
    <property type="evidence" value="ECO:0007669"/>
    <property type="project" value="InterPro"/>
</dbReference>
<dbReference type="EMBL" id="STFF01000001">
    <property type="protein sequence ID" value="THU41546.1"/>
    <property type="molecule type" value="Genomic_DNA"/>
</dbReference>
<reference evidence="4 5" key="1">
    <citation type="submission" date="2019-04" db="EMBL/GenBank/DDBJ databases">
        <title>Niastella caeni sp. nov., isolated from activated sludge.</title>
        <authorList>
            <person name="Sheng M."/>
        </authorList>
    </citation>
    <scope>NUCLEOTIDE SEQUENCE [LARGE SCALE GENOMIC DNA]</scope>
    <source>
        <strain evidence="4 5">HX-2-15</strain>
    </source>
</reference>
<dbReference type="AlphaFoldDB" id="A0A4V4H1R6"/>
<keyword evidence="1" id="KW-0732">Signal</keyword>
<dbReference type="RefSeq" id="WP_136576035.1">
    <property type="nucleotide sequence ID" value="NZ_STFF01000001.1"/>
</dbReference>
<feature type="domain" description="Polysaccharide export protein N-terminal" evidence="3">
    <location>
        <begin position="45"/>
        <end position="150"/>
    </location>
</feature>
<protein>
    <recommendedName>
        <fullName evidence="3">Polysaccharide export protein N-terminal domain-containing protein</fullName>
    </recommendedName>
</protein>
<evidence type="ECO:0000256" key="1">
    <source>
        <dbReference type="ARBA" id="ARBA00022729"/>
    </source>
</evidence>
<keyword evidence="5" id="KW-1185">Reference proteome</keyword>
<keyword evidence="2" id="KW-1133">Transmembrane helix</keyword>
<proteinExistence type="predicted"/>
<sequence>MKYFSVVIIALFVVLISTSCGNIKNLQYLQGSFDTARLSKIHVPEPVIQKGDLLNITVYSDDALATAAVTNPMSNGAGSLSSISAGVNAGVTGSGNSFQPGFLVNQHGEIQVYKLGLLSVEGKTKQQLADTLVSLYTNQGLLKNPFVEVRFLNYKVTVIGEVNKPGQYSVPVDKVNAFEIVGMAGDITAFGRRDNVVVVRETNGVRQFGRLNLRDPNVFLSPYFYLQQNDLVVVDVTKNKAAANDQSTIRNISIATSLISLAAVFITIFRR</sequence>
<dbReference type="Gene3D" id="3.10.560.10">
    <property type="entry name" value="Outer membrane lipoprotein wza domain like"/>
    <property type="match status" value="1"/>
</dbReference>
<dbReference type="OrthoDB" id="662756at2"/>
<dbReference type="Pfam" id="PF02563">
    <property type="entry name" value="Poly_export"/>
    <property type="match status" value="1"/>
</dbReference>
<keyword evidence="2" id="KW-0472">Membrane</keyword>
<name>A0A4V4H1R6_9BACT</name>
<evidence type="ECO:0000259" key="3">
    <source>
        <dbReference type="Pfam" id="PF02563"/>
    </source>
</evidence>
<dbReference type="PANTHER" id="PTHR33619">
    <property type="entry name" value="POLYSACCHARIDE EXPORT PROTEIN GFCE-RELATED"/>
    <property type="match status" value="1"/>
</dbReference>
<evidence type="ECO:0000313" key="4">
    <source>
        <dbReference type="EMBL" id="THU41546.1"/>
    </source>
</evidence>
<gene>
    <name evidence="4" type="ORF">FAM09_05415</name>
</gene>